<organism evidence="3 4">
    <name type="scientific">Aureimonas fodinaquatilis</name>
    <dbReference type="NCBI Taxonomy" id="2565783"/>
    <lineage>
        <taxon>Bacteria</taxon>
        <taxon>Pseudomonadati</taxon>
        <taxon>Pseudomonadota</taxon>
        <taxon>Alphaproteobacteria</taxon>
        <taxon>Hyphomicrobiales</taxon>
        <taxon>Aurantimonadaceae</taxon>
        <taxon>Aureimonas</taxon>
    </lineage>
</organism>
<dbReference type="Pfam" id="PF09084">
    <property type="entry name" value="NMT1"/>
    <property type="match status" value="1"/>
</dbReference>
<keyword evidence="4" id="KW-1185">Reference proteome</keyword>
<dbReference type="EMBL" id="VTWH01000003">
    <property type="protein sequence ID" value="KAA0969573.1"/>
    <property type="molecule type" value="Genomic_DNA"/>
</dbReference>
<dbReference type="AlphaFoldDB" id="A0A5B0DT40"/>
<feature type="domain" description="SsuA/THI5-like" evidence="2">
    <location>
        <begin position="38"/>
        <end position="247"/>
    </location>
</feature>
<dbReference type="SUPFAM" id="SSF53850">
    <property type="entry name" value="Periplasmic binding protein-like II"/>
    <property type="match status" value="1"/>
</dbReference>
<dbReference type="InterPro" id="IPR015168">
    <property type="entry name" value="SsuA/THI5"/>
</dbReference>
<dbReference type="InterPro" id="IPR027939">
    <property type="entry name" value="NMT1/THI5"/>
</dbReference>
<keyword evidence="1" id="KW-0732">Signal</keyword>
<proteinExistence type="predicted"/>
<evidence type="ECO:0000313" key="4">
    <source>
        <dbReference type="Proteomes" id="UP000324738"/>
    </source>
</evidence>
<dbReference type="PANTHER" id="PTHR31528">
    <property type="entry name" value="4-AMINO-5-HYDROXYMETHYL-2-METHYLPYRIMIDINE PHOSPHATE SYNTHASE THI11-RELATED"/>
    <property type="match status" value="1"/>
</dbReference>
<protein>
    <submittedName>
        <fullName evidence="3">ABC transporter substrate-binding protein</fullName>
    </submittedName>
</protein>
<evidence type="ECO:0000313" key="3">
    <source>
        <dbReference type="EMBL" id="KAA0969573.1"/>
    </source>
</evidence>
<gene>
    <name evidence="3" type="ORF">FPY71_13670</name>
</gene>
<accession>A0A5B0DT40</accession>
<sequence length="344" mass="36776">MKTLVKYLLAATIALPAGTAVAQDVTTLNILMPLPRSSNFYPLLVGEALGYFEEEGVAVNLLPSSTTIPYVAFIQNGQADLAMLDAPQTFQAAAAGVDMKVLYEGMQRAPEGIAVAGDSPYQNVAELKGTTVGLVSDRDRVTLGISLDAVGLTLDDVTTVVVGEGGPTLANAIQNQTVSAIAGAVPDWLAVQAHGLAIRLITPEEVEDTPANSFVGATARLEELQKPLEGFFRAWSKGMYAAEVDPDFVAAVSKAAVPEEWENEKFGREFLDASIPMNVSVTELSGDLQPEVWKKVQPPMVKQGAIDAEIDPATFLDDRFIASANDWDHAEVEAEIKAWRDANM</sequence>
<evidence type="ECO:0000256" key="1">
    <source>
        <dbReference type="SAM" id="SignalP"/>
    </source>
</evidence>
<comment type="caution">
    <text evidence="3">The sequence shown here is derived from an EMBL/GenBank/DDBJ whole genome shotgun (WGS) entry which is preliminary data.</text>
</comment>
<name>A0A5B0DT40_9HYPH</name>
<feature type="chain" id="PRO_5022659615" evidence="1">
    <location>
        <begin position="23"/>
        <end position="344"/>
    </location>
</feature>
<feature type="signal peptide" evidence="1">
    <location>
        <begin position="1"/>
        <end position="22"/>
    </location>
</feature>
<dbReference type="GO" id="GO:0009228">
    <property type="term" value="P:thiamine biosynthetic process"/>
    <property type="evidence" value="ECO:0007669"/>
    <property type="project" value="InterPro"/>
</dbReference>
<dbReference type="RefSeq" id="WP_149300857.1">
    <property type="nucleotide sequence ID" value="NZ_VTWH01000003.1"/>
</dbReference>
<dbReference type="Gene3D" id="3.40.190.10">
    <property type="entry name" value="Periplasmic binding protein-like II"/>
    <property type="match status" value="2"/>
</dbReference>
<dbReference type="Proteomes" id="UP000324738">
    <property type="component" value="Unassembled WGS sequence"/>
</dbReference>
<reference evidence="3 4" key="1">
    <citation type="submission" date="2019-08" db="EMBL/GenBank/DDBJ databases">
        <title>Aureimonas fodiniaquatilis sp. nov., isolated from a coal mine wastewater.</title>
        <authorList>
            <person name="Kim W."/>
        </authorList>
    </citation>
    <scope>NUCLEOTIDE SEQUENCE [LARGE SCALE GENOMIC DNA]</scope>
    <source>
        <strain evidence="3 4">CAU 1482</strain>
    </source>
</reference>
<evidence type="ECO:0000259" key="2">
    <source>
        <dbReference type="Pfam" id="PF09084"/>
    </source>
</evidence>
<dbReference type="OrthoDB" id="7938743at2"/>
<dbReference type="PANTHER" id="PTHR31528:SF15">
    <property type="entry name" value="RIBOFLAVIN-BINDING PROTEIN RIBY"/>
    <property type="match status" value="1"/>
</dbReference>